<feature type="domain" description="GmrSD restriction endonucleases N-terminal" evidence="1">
    <location>
        <begin position="284"/>
        <end position="422"/>
    </location>
</feature>
<dbReference type="Pfam" id="PF03235">
    <property type="entry name" value="GmrSD_N"/>
    <property type="match status" value="1"/>
</dbReference>
<accession>C6WTZ4</accession>
<dbReference type="EMBL" id="CP001672">
    <property type="protein sequence ID" value="ACT47393.1"/>
    <property type="molecule type" value="Genomic_DNA"/>
</dbReference>
<evidence type="ECO:0000313" key="2">
    <source>
        <dbReference type="EMBL" id="ACT47393.1"/>
    </source>
</evidence>
<name>C6WTZ4_METML</name>
<protein>
    <recommendedName>
        <fullName evidence="1">GmrSD restriction endonucleases N-terminal domain-containing protein</fullName>
    </recommendedName>
</protein>
<dbReference type="KEGG" id="mmb:Mmol_0483"/>
<dbReference type="PANTHER" id="PTHR39639:SF1">
    <property type="entry name" value="DUF262 DOMAIN-CONTAINING PROTEIN"/>
    <property type="match status" value="1"/>
</dbReference>
<reference evidence="3" key="1">
    <citation type="submission" date="2009-07" db="EMBL/GenBank/DDBJ databases">
        <title>Complete sequence of Methylotenera mobilis JLW8.</title>
        <authorList>
            <consortium name="US DOE Joint Genome Institute"/>
            <person name="Lucas S."/>
            <person name="Copeland A."/>
            <person name="Lapidus A."/>
            <person name="Glavina del Rio T."/>
            <person name="Tice H."/>
            <person name="Bruce D."/>
            <person name="Goodwin L."/>
            <person name="Pitluck S."/>
            <person name="LaButti K.M."/>
            <person name="Clum A."/>
            <person name="Larimer F."/>
            <person name="Land M."/>
            <person name="Hauser L."/>
            <person name="Kyrpides N."/>
            <person name="Mikhailova N."/>
            <person name="Kayluzhnaya M."/>
            <person name="Chistoserdova L."/>
        </authorList>
    </citation>
    <scope>NUCLEOTIDE SEQUENCE [LARGE SCALE GENOMIC DNA]</scope>
    <source>
        <strain evidence="3">JLW8 / ATCC BAA-1282 / DSM 17540</strain>
    </source>
</reference>
<evidence type="ECO:0000259" key="1">
    <source>
        <dbReference type="Pfam" id="PF03235"/>
    </source>
</evidence>
<organism evidence="2 3">
    <name type="scientific">Methylotenera mobilis (strain JLW8 / ATCC BAA-1282 / DSM 17540)</name>
    <dbReference type="NCBI Taxonomy" id="583345"/>
    <lineage>
        <taxon>Bacteria</taxon>
        <taxon>Pseudomonadati</taxon>
        <taxon>Pseudomonadota</taxon>
        <taxon>Betaproteobacteria</taxon>
        <taxon>Nitrosomonadales</taxon>
        <taxon>Methylophilaceae</taxon>
        <taxon>Methylotenera</taxon>
    </lineage>
</organism>
<reference evidence="2 3" key="2">
    <citation type="journal article" date="2011" name="J. Bacteriol.">
        <title>Genomes of three methylotrophs from a single niche uncover genetic and metabolic divergence of Methylophilaceae.</title>
        <authorList>
            <person name="Lapidus A."/>
            <person name="Clum A."/>
            <person name="Labutti K."/>
            <person name="Kaluzhnaya M.G."/>
            <person name="Lim S."/>
            <person name="Beck D.A."/>
            <person name="Glavina Del Rio T."/>
            <person name="Nolan M."/>
            <person name="Mavromatis K."/>
            <person name="Huntemann M."/>
            <person name="Lucas S."/>
            <person name="Lidstrom M.E."/>
            <person name="Ivanova N."/>
            <person name="Chistoserdova L."/>
        </authorList>
    </citation>
    <scope>NUCLEOTIDE SEQUENCE [LARGE SCALE GENOMIC DNA]</scope>
    <source>
        <strain evidence="3">JLW8 / ATCC BAA-1282 / DSM 17540</strain>
    </source>
</reference>
<dbReference type="eggNOG" id="COG1479">
    <property type="taxonomic scope" value="Bacteria"/>
</dbReference>
<evidence type="ECO:0000313" key="3">
    <source>
        <dbReference type="Proteomes" id="UP000002742"/>
    </source>
</evidence>
<keyword evidence="3" id="KW-1185">Reference proteome</keyword>
<sequence>MTISFNDVLLDIKDFLIGHELRSINPALAPIFLTSIDVENSKYYVSSTSNTLGKSRPLSELREIWVDLERKGFTNVDQALYGGGSSRNQPETILANLPYIQFFKFRNKKHLLLRQKHVHAPGFLQEVEGSEYRKVRKLIENYLDLRLSEIVNEQQDLIQKTKYSLDLITKKYPAESSVQNIEEIIKNWSLFNSSLSESIVNIDTNVKLAWKPTEDGKHTDFKEFTDTPDFIGFEDGDQSKADITLDEDDKASDQLPLTASSNLFALRIRQLTPVISLIFDRMKFGDIDLQPDFQRKDRIWDASRKAKLIESILMKLPLPVFYFAEKADGGWIVVDGLQRITTIYDFIEGNFSLDKLNFLKTHNDKFYKDLTRTEQRDIREYAITAYLIDHDSSDKNTDLIVELFHRINTYGMKLSEQEIRSALKQGSSVRFLRYASSLDEFKVATRDKVKAVRQKDMELCLSALAFMVNGYSTFGNAGYDQFLKTAMSTMNQWGKFEINVNSLSDIEDGKAEVNLTKTAQKYLDHLDRFRKGLKLAYEVFEDYTFIRERFKNNTLINKQLFEIIVTYFSFADNTQREIILLKSANLIDALYTAIQSNSTDFAEWTSPTYKESNRGFNDAITQSTGKRVTVLYRFSAFRKILETSTGVDIDIRNLLADVNNSEHEH</sequence>
<dbReference type="STRING" id="583345.Mmol_0483"/>
<gene>
    <name evidence="2" type="ordered locus">Mmol_0483</name>
</gene>
<dbReference type="Proteomes" id="UP000002742">
    <property type="component" value="Chromosome"/>
</dbReference>
<dbReference type="HOGENOM" id="CLU_416686_0_0_4"/>
<dbReference type="InterPro" id="IPR004919">
    <property type="entry name" value="GmrSD_N"/>
</dbReference>
<dbReference type="AlphaFoldDB" id="C6WTZ4"/>
<proteinExistence type="predicted"/>
<dbReference type="RefSeq" id="WP_015831430.1">
    <property type="nucleotide sequence ID" value="NC_012968.1"/>
</dbReference>
<dbReference type="PANTHER" id="PTHR39639">
    <property type="entry name" value="CHROMOSOME 16, WHOLE GENOME SHOTGUN SEQUENCE"/>
    <property type="match status" value="1"/>
</dbReference>
<dbReference type="OrthoDB" id="3654724at2"/>